<organism evidence="10 11">
    <name type="scientific">candidate division WS6 bacterium GW2011_GWF2_39_15</name>
    <dbReference type="NCBI Taxonomy" id="1619100"/>
    <lineage>
        <taxon>Bacteria</taxon>
        <taxon>Candidatus Dojkabacteria</taxon>
    </lineage>
</organism>
<evidence type="ECO:0000256" key="1">
    <source>
        <dbReference type="ARBA" id="ARBA00009777"/>
    </source>
</evidence>
<evidence type="ECO:0000259" key="9">
    <source>
        <dbReference type="PROSITE" id="PS51918"/>
    </source>
</evidence>
<evidence type="ECO:0000256" key="5">
    <source>
        <dbReference type="ARBA" id="ARBA00023002"/>
    </source>
</evidence>
<dbReference type="InterPro" id="IPR058240">
    <property type="entry name" value="rSAM_sf"/>
</dbReference>
<feature type="domain" description="Radical SAM core" evidence="9">
    <location>
        <begin position="15"/>
        <end position="245"/>
    </location>
</feature>
<dbReference type="InterPro" id="IPR034457">
    <property type="entry name" value="Organic_radical-activating"/>
</dbReference>
<comment type="caution">
    <text evidence="10">The sequence shown here is derived from an EMBL/GenBank/DDBJ whole genome shotgun (WGS) entry which is preliminary data.</text>
</comment>
<evidence type="ECO:0000256" key="2">
    <source>
        <dbReference type="ARBA" id="ARBA00022485"/>
    </source>
</evidence>
<evidence type="ECO:0000256" key="7">
    <source>
        <dbReference type="ARBA" id="ARBA00023014"/>
    </source>
</evidence>
<dbReference type="PANTHER" id="PTHR30352">
    <property type="entry name" value="PYRUVATE FORMATE-LYASE-ACTIVATING ENZYME"/>
    <property type="match status" value="1"/>
</dbReference>
<dbReference type="Proteomes" id="UP000034799">
    <property type="component" value="Unassembled WGS sequence"/>
</dbReference>
<dbReference type="EC" id="1.97.1.4" evidence="8"/>
<dbReference type="PATRIC" id="fig|1619100.3.peg.168"/>
<evidence type="ECO:0000256" key="3">
    <source>
        <dbReference type="ARBA" id="ARBA00022691"/>
    </source>
</evidence>
<dbReference type="InterPro" id="IPR013785">
    <property type="entry name" value="Aldolase_TIM"/>
</dbReference>
<evidence type="ECO:0000313" key="11">
    <source>
        <dbReference type="Proteomes" id="UP000034799"/>
    </source>
</evidence>
<dbReference type="GO" id="GO:0005737">
    <property type="term" value="C:cytoplasm"/>
    <property type="evidence" value="ECO:0007669"/>
    <property type="project" value="UniProtKB-SubCell"/>
</dbReference>
<keyword evidence="2 8" id="KW-0004">4Fe-4S</keyword>
<dbReference type="Gene3D" id="3.20.20.70">
    <property type="entry name" value="Aldolase class I"/>
    <property type="match status" value="1"/>
</dbReference>
<accession>A0A0G0QWW8</accession>
<comment type="similarity">
    <text evidence="1 8">Belongs to the organic radical-activating enzymes family.</text>
</comment>
<keyword evidence="10" id="KW-0670">Pyruvate</keyword>
<keyword evidence="8" id="KW-0963">Cytoplasm</keyword>
<dbReference type="PROSITE" id="PS01087">
    <property type="entry name" value="RADICAL_ACTIVATING"/>
    <property type="match status" value="1"/>
</dbReference>
<dbReference type="EMBL" id="LBWK01000001">
    <property type="protein sequence ID" value="KKR06127.1"/>
    <property type="molecule type" value="Genomic_DNA"/>
</dbReference>
<dbReference type="InterPro" id="IPR007197">
    <property type="entry name" value="rSAM"/>
</dbReference>
<dbReference type="PANTHER" id="PTHR30352:SF5">
    <property type="entry name" value="PYRUVATE FORMATE-LYASE 1-ACTIVATING ENZYME"/>
    <property type="match status" value="1"/>
</dbReference>
<keyword evidence="4 8" id="KW-0479">Metal-binding</keyword>
<comment type="function">
    <text evidence="8">Activation of pyruvate formate-lyase under anaerobic conditions by generation of an organic free radical, using S-adenosylmethionine and reduced flavodoxin as cosubstrates to produce 5'-deoxy-adenosine.</text>
</comment>
<keyword evidence="10" id="KW-0456">Lyase</keyword>
<evidence type="ECO:0000256" key="6">
    <source>
        <dbReference type="ARBA" id="ARBA00023004"/>
    </source>
</evidence>
<dbReference type="AlphaFoldDB" id="A0A0G0QWW8"/>
<gene>
    <name evidence="10" type="ORF">UT34_C0001G0167</name>
</gene>
<dbReference type="GO" id="GO:0051539">
    <property type="term" value="F:4 iron, 4 sulfur cluster binding"/>
    <property type="evidence" value="ECO:0007669"/>
    <property type="project" value="UniProtKB-UniRule"/>
</dbReference>
<comment type="catalytic activity">
    <reaction evidence="8">
        <text>glycyl-[formate C-acetyltransferase] + reduced [flavodoxin] + S-adenosyl-L-methionine = glycin-2-yl radical-[formate C-acetyltransferase] + semiquinone [flavodoxin] + 5'-deoxyadenosine + L-methionine + H(+)</text>
        <dbReference type="Rhea" id="RHEA:19225"/>
        <dbReference type="Rhea" id="RHEA-COMP:10622"/>
        <dbReference type="Rhea" id="RHEA-COMP:12190"/>
        <dbReference type="Rhea" id="RHEA-COMP:12191"/>
        <dbReference type="Rhea" id="RHEA-COMP:14480"/>
        <dbReference type="ChEBI" id="CHEBI:15378"/>
        <dbReference type="ChEBI" id="CHEBI:17319"/>
        <dbReference type="ChEBI" id="CHEBI:29947"/>
        <dbReference type="ChEBI" id="CHEBI:32722"/>
        <dbReference type="ChEBI" id="CHEBI:57618"/>
        <dbReference type="ChEBI" id="CHEBI:57844"/>
        <dbReference type="ChEBI" id="CHEBI:59789"/>
        <dbReference type="ChEBI" id="CHEBI:140311"/>
        <dbReference type="EC" id="1.97.1.4"/>
    </reaction>
</comment>
<proteinExistence type="inferred from homology"/>
<dbReference type="SFLD" id="SFLDS00029">
    <property type="entry name" value="Radical_SAM"/>
    <property type="match status" value="1"/>
</dbReference>
<protein>
    <recommendedName>
        <fullName evidence="8">Pyruvate formate-lyase-activating enzyme</fullName>
        <ecNumber evidence="8">1.97.1.4</ecNumber>
    </recommendedName>
</protein>
<dbReference type="SUPFAM" id="SSF102114">
    <property type="entry name" value="Radical SAM enzymes"/>
    <property type="match status" value="1"/>
</dbReference>
<keyword evidence="5 8" id="KW-0560">Oxidoreductase</keyword>
<dbReference type="GO" id="GO:0043365">
    <property type="term" value="F:[formate-C-acetyltransferase]-activating enzyme activity"/>
    <property type="evidence" value="ECO:0007669"/>
    <property type="project" value="UniProtKB-UniRule"/>
</dbReference>
<sequence length="250" mass="28387">MVTGKIHSIESFGTLDGPGVRTVVFMQGCPNHCVYCHNVDCAIPKGGKEYTVQDLTAEVLKNKEYWKPFQDDTPKGGVTFSGGDPLYQPDFLLECVQNLKKEGIHIVIDTSAVSAFEKIDSLVEFVDLWMISIKHMDEDSHKELVGKGNAEILENIKELDRRISNTGKKIRIRFVIIPGLTDSEEHIKKLGTYIKGLRNLERVELLPYSTIGRHKWIELFGRYRLEGIPEATNEDVTRTKQILTSYTNKF</sequence>
<name>A0A0G0QWW8_9BACT</name>
<reference evidence="10 11" key="1">
    <citation type="journal article" date="2015" name="Nature">
        <title>rRNA introns, odd ribosomes, and small enigmatic genomes across a large radiation of phyla.</title>
        <authorList>
            <person name="Brown C.T."/>
            <person name="Hug L.A."/>
            <person name="Thomas B.C."/>
            <person name="Sharon I."/>
            <person name="Castelle C.J."/>
            <person name="Singh A."/>
            <person name="Wilkins M.J."/>
            <person name="Williams K.H."/>
            <person name="Banfield J.F."/>
        </authorList>
    </citation>
    <scope>NUCLEOTIDE SEQUENCE [LARGE SCALE GENOMIC DNA]</scope>
</reference>
<dbReference type="CDD" id="cd01335">
    <property type="entry name" value="Radical_SAM"/>
    <property type="match status" value="1"/>
</dbReference>
<dbReference type="GO" id="GO:0046872">
    <property type="term" value="F:metal ion binding"/>
    <property type="evidence" value="ECO:0007669"/>
    <property type="project" value="UniProtKB-UniRule"/>
</dbReference>
<comment type="subcellular location">
    <subcellularLocation>
        <location evidence="8">Cytoplasm</location>
    </subcellularLocation>
</comment>
<dbReference type="InterPro" id="IPR001989">
    <property type="entry name" value="Radical_activat_CS"/>
</dbReference>
<dbReference type="InterPro" id="IPR012839">
    <property type="entry name" value="Organic_radical_activase"/>
</dbReference>
<dbReference type="STRING" id="1619100.UT34_C0001G0167"/>
<evidence type="ECO:0000313" key="10">
    <source>
        <dbReference type="EMBL" id="KKR06127.1"/>
    </source>
</evidence>
<evidence type="ECO:0000256" key="4">
    <source>
        <dbReference type="ARBA" id="ARBA00022723"/>
    </source>
</evidence>
<dbReference type="SFLD" id="SFLDG01066">
    <property type="entry name" value="organic_radical-activating_enz"/>
    <property type="match status" value="1"/>
</dbReference>
<comment type="cofactor">
    <cofactor evidence="8">
        <name>[4Fe-4S] cluster</name>
        <dbReference type="ChEBI" id="CHEBI:49883"/>
    </cofactor>
    <text evidence="8">Binds 1 [4Fe-4S] cluster. The cluster is coordinated with 3 cysteines and an exchangeable S-adenosyl-L-methionine.</text>
</comment>
<dbReference type="PIRSF" id="PIRSF000371">
    <property type="entry name" value="PFL_act_enz"/>
    <property type="match status" value="1"/>
</dbReference>
<keyword evidence="7 8" id="KW-0411">Iron-sulfur</keyword>
<dbReference type="PROSITE" id="PS51918">
    <property type="entry name" value="RADICAL_SAM"/>
    <property type="match status" value="1"/>
</dbReference>
<keyword evidence="3 8" id="KW-0949">S-adenosyl-L-methionine</keyword>
<dbReference type="NCBIfam" id="TIGR02493">
    <property type="entry name" value="PFLA"/>
    <property type="match status" value="1"/>
</dbReference>
<evidence type="ECO:0000256" key="8">
    <source>
        <dbReference type="RuleBase" id="RU362053"/>
    </source>
</evidence>
<dbReference type="Pfam" id="PF04055">
    <property type="entry name" value="Radical_SAM"/>
    <property type="match status" value="1"/>
</dbReference>
<dbReference type="GO" id="GO:0016829">
    <property type="term" value="F:lyase activity"/>
    <property type="evidence" value="ECO:0007669"/>
    <property type="project" value="UniProtKB-KW"/>
</dbReference>
<dbReference type="InterPro" id="IPR012838">
    <property type="entry name" value="PFL1_activating"/>
</dbReference>
<keyword evidence="6 8" id="KW-0408">Iron</keyword>